<dbReference type="OrthoDB" id="5470580at2"/>
<gene>
    <name evidence="1" type="ordered locus">DvMF_1457</name>
</gene>
<dbReference type="eggNOG" id="ENOG50319CW">
    <property type="taxonomic scope" value="Bacteria"/>
</dbReference>
<name>B8DLM9_NITV9</name>
<sequence>MPPHSLLRRSCFQPHRPAPVRPFGAGPRQAFATLAAPLVLPILLVLLAILLLPGATPAQAAPPRQFVLDTFAIETRDGTLVLRLGVGVDDPDGLRDLLKDGAEMELRGTATLTRRRGVLPDVTLAEKVFACVLRHDTLTREFELRLEGREAPWRDKNLTRLLEGTWKRLVLPLAPIAGLEKGEPHRVSLALSLRHTDVPPWLSRTLFFWSWEVVPDATFTQDFTY</sequence>
<accession>B8DLM9</accession>
<dbReference type="AlphaFoldDB" id="B8DLM9"/>
<dbReference type="KEGG" id="dvm:DvMF_1457"/>
<dbReference type="HOGENOM" id="CLU_116639_0_0_7"/>
<organism evidence="1">
    <name type="scientific">Nitratidesulfovibrio vulgaris (strain DSM 19637 / Miyazaki F)</name>
    <name type="common">Desulfovibrio vulgaris</name>
    <dbReference type="NCBI Taxonomy" id="883"/>
    <lineage>
        <taxon>Bacteria</taxon>
        <taxon>Pseudomonadati</taxon>
        <taxon>Thermodesulfobacteriota</taxon>
        <taxon>Desulfovibrionia</taxon>
        <taxon>Desulfovibrionales</taxon>
        <taxon>Desulfovibrionaceae</taxon>
        <taxon>Nitratidesulfovibrio</taxon>
    </lineage>
</organism>
<proteinExistence type="predicted"/>
<dbReference type="EMBL" id="CP001197">
    <property type="protein sequence ID" value="ACL08405.1"/>
    <property type="molecule type" value="Genomic_DNA"/>
</dbReference>
<dbReference type="STRING" id="883.DvMF_1457"/>
<dbReference type="InterPro" id="IPR025500">
    <property type="entry name" value="DUF4390"/>
</dbReference>
<evidence type="ECO:0008006" key="2">
    <source>
        <dbReference type="Google" id="ProtNLM"/>
    </source>
</evidence>
<reference evidence="1" key="1">
    <citation type="submission" date="2008-10" db="EMBL/GenBank/DDBJ databases">
        <title>Complete sequence of Desulfovibrio vulgaris str. 'Miyazaki F'.</title>
        <authorList>
            <person name="Lucas S."/>
            <person name="Copeland A."/>
            <person name="Lapidus A."/>
            <person name="Glavina del Rio T."/>
            <person name="Dalin E."/>
            <person name="Tice H."/>
            <person name="Bruce D."/>
            <person name="Goodwin L."/>
            <person name="Pitluck S."/>
            <person name="Sims D."/>
            <person name="Brettin T."/>
            <person name="Detter J.C."/>
            <person name="Han C."/>
            <person name="Larimer F."/>
            <person name="Land M."/>
            <person name="Hauser L."/>
            <person name="Kyrpides N."/>
            <person name="Mikhailova N."/>
            <person name="Hazen T.C."/>
            <person name="Richardson P."/>
        </authorList>
    </citation>
    <scope>NUCLEOTIDE SEQUENCE</scope>
    <source>
        <strain evidence="1">Miyazaki F</strain>
    </source>
</reference>
<evidence type="ECO:0000313" key="1">
    <source>
        <dbReference type="EMBL" id="ACL08405.1"/>
    </source>
</evidence>
<dbReference type="Pfam" id="PF14334">
    <property type="entry name" value="DUF4390"/>
    <property type="match status" value="1"/>
</dbReference>
<protein>
    <recommendedName>
        <fullName evidence="2">DUF4390 domain-containing protein</fullName>
    </recommendedName>
</protein>